<sequence>MSEFFSQIDWEAMLVAIQETFIMTIISLVIAVILGFILGIILYITKEDGLYPQKIVHRILDFIVNLFRAIPFIILIFLLLEVTLMTMGTMLGVKGALPALIVSSAPFYARMCMIALSEIDKGTIEASKAMGASNWQIIMKVLIPEAKPALVSSITVMGISLVGYTAMAGCIGAGGLGNLAYMYGYVRQNMPVMYTATFFVLVIVFMIQIIGDLIVKKIDKR</sequence>
<dbReference type="Proteomes" id="UP000195305">
    <property type="component" value="Unassembled WGS sequence"/>
</dbReference>
<organism evidence="10 11">
    <name type="scientific">Massilimicrobiota timonensis</name>
    <dbReference type="NCBI Taxonomy" id="1776392"/>
    <lineage>
        <taxon>Bacteria</taxon>
        <taxon>Bacillati</taxon>
        <taxon>Bacillota</taxon>
        <taxon>Erysipelotrichia</taxon>
        <taxon>Erysipelotrichales</taxon>
        <taxon>Erysipelotrichaceae</taxon>
        <taxon>Massilimicrobiota</taxon>
    </lineage>
</organism>
<dbReference type="RefSeq" id="WP_087357197.1">
    <property type="nucleotide sequence ID" value="NZ_NFLJ01000005.1"/>
</dbReference>
<dbReference type="GO" id="GO:0048473">
    <property type="term" value="P:D-methionine transmembrane transport"/>
    <property type="evidence" value="ECO:0007669"/>
    <property type="project" value="TreeGrafter"/>
</dbReference>
<dbReference type="PANTHER" id="PTHR30450">
    <property type="entry name" value="ABC TRANSPORTER PERMEASE"/>
    <property type="match status" value="1"/>
</dbReference>
<evidence type="ECO:0000259" key="9">
    <source>
        <dbReference type="PROSITE" id="PS50928"/>
    </source>
</evidence>
<accession>A0A1Y4T125</accession>
<keyword evidence="3 8" id="KW-0813">Transport</keyword>
<dbReference type="GO" id="GO:0005886">
    <property type="term" value="C:plasma membrane"/>
    <property type="evidence" value="ECO:0007669"/>
    <property type="project" value="UniProtKB-SubCell"/>
</dbReference>
<evidence type="ECO:0000313" key="11">
    <source>
        <dbReference type="Proteomes" id="UP000195305"/>
    </source>
</evidence>
<protein>
    <submittedName>
        <fullName evidence="10">Methionine ABC transporter permease</fullName>
    </submittedName>
</protein>
<dbReference type="SUPFAM" id="SSF161098">
    <property type="entry name" value="MetI-like"/>
    <property type="match status" value="1"/>
</dbReference>
<feature type="transmembrane region" description="Helical" evidence="8">
    <location>
        <begin position="194"/>
        <end position="215"/>
    </location>
</feature>
<name>A0A1Y4T125_9FIRM</name>
<feature type="transmembrane region" description="Helical" evidence="8">
    <location>
        <begin position="20"/>
        <end position="45"/>
    </location>
</feature>
<evidence type="ECO:0000256" key="4">
    <source>
        <dbReference type="ARBA" id="ARBA00022475"/>
    </source>
</evidence>
<dbReference type="Pfam" id="PF00528">
    <property type="entry name" value="BPD_transp_1"/>
    <property type="match status" value="1"/>
</dbReference>
<evidence type="ECO:0000256" key="6">
    <source>
        <dbReference type="ARBA" id="ARBA00022989"/>
    </source>
</evidence>
<feature type="transmembrane region" description="Helical" evidence="8">
    <location>
        <begin position="66"/>
        <end position="85"/>
    </location>
</feature>
<keyword evidence="11" id="KW-1185">Reference proteome</keyword>
<dbReference type="InterPro" id="IPR035906">
    <property type="entry name" value="MetI-like_sf"/>
</dbReference>
<feature type="domain" description="ABC transmembrane type-1" evidence="9">
    <location>
        <begin position="17"/>
        <end position="211"/>
    </location>
</feature>
<dbReference type="Gene3D" id="1.10.3720.10">
    <property type="entry name" value="MetI-like"/>
    <property type="match status" value="1"/>
</dbReference>
<evidence type="ECO:0000256" key="3">
    <source>
        <dbReference type="ARBA" id="ARBA00022448"/>
    </source>
</evidence>
<dbReference type="AlphaFoldDB" id="A0A1Y4T125"/>
<evidence type="ECO:0000256" key="2">
    <source>
        <dbReference type="ARBA" id="ARBA00007069"/>
    </source>
</evidence>
<feature type="transmembrane region" description="Helical" evidence="8">
    <location>
        <begin position="91"/>
        <end position="109"/>
    </location>
</feature>
<keyword evidence="6 8" id="KW-1133">Transmembrane helix</keyword>
<dbReference type="EMBL" id="NFLJ01000005">
    <property type="protein sequence ID" value="OUQ35898.1"/>
    <property type="molecule type" value="Genomic_DNA"/>
</dbReference>
<dbReference type="InterPro" id="IPR051322">
    <property type="entry name" value="AA_ABC_Transporter_Permease"/>
</dbReference>
<evidence type="ECO:0000256" key="5">
    <source>
        <dbReference type="ARBA" id="ARBA00022692"/>
    </source>
</evidence>
<reference evidence="10 11" key="1">
    <citation type="journal article" date="2018" name="BMC Genomics">
        <title>Whole genome sequencing and function prediction of 133 gut anaerobes isolated from chicken caecum in pure cultures.</title>
        <authorList>
            <person name="Medvecky M."/>
            <person name="Cejkova D."/>
            <person name="Polansky O."/>
            <person name="Karasova D."/>
            <person name="Kubasova T."/>
            <person name="Cizek A."/>
            <person name="Rychlik I."/>
        </authorList>
    </citation>
    <scope>NUCLEOTIDE SEQUENCE [LARGE SCALE GENOMIC DNA]</scope>
    <source>
        <strain evidence="10 11">An13</strain>
    </source>
</reference>
<evidence type="ECO:0000256" key="7">
    <source>
        <dbReference type="ARBA" id="ARBA00023136"/>
    </source>
</evidence>
<dbReference type="PANTHER" id="PTHR30450:SF1">
    <property type="entry name" value="D-METHIONINE TRANSPORT SYSTEM PERMEASE PROTEIN METI-RELATED"/>
    <property type="match status" value="1"/>
</dbReference>
<comment type="subcellular location">
    <subcellularLocation>
        <location evidence="1 8">Cell membrane</location>
        <topology evidence="1 8">Multi-pass membrane protein</topology>
    </subcellularLocation>
</comment>
<comment type="similarity">
    <text evidence="2">Belongs to the binding-protein-dependent transport system permease family. CysTW subfamily.</text>
</comment>
<dbReference type="FunFam" id="1.10.3720.10:FF:000002">
    <property type="entry name" value="D-methionine ABC transporter permease MetI"/>
    <property type="match status" value="1"/>
</dbReference>
<keyword evidence="4" id="KW-1003">Cell membrane</keyword>
<evidence type="ECO:0000256" key="8">
    <source>
        <dbReference type="RuleBase" id="RU363032"/>
    </source>
</evidence>
<proteinExistence type="inferred from homology"/>
<dbReference type="PROSITE" id="PS50928">
    <property type="entry name" value="ABC_TM1"/>
    <property type="match status" value="1"/>
</dbReference>
<keyword evidence="7 8" id="KW-0472">Membrane</keyword>
<dbReference type="CDD" id="cd06261">
    <property type="entry name" value="TM_PBP2"/>
    <property type="match status" value="1"/>
</dbReference>
<evidence type="ECO:0000313" key="10">
    <source>
        <dbReference type="EMBL" id="OUQ35898.1"/>
    </source>
</evidence>
<gene>
    <name evidence="10" type="ORF">B5E75_02380</name>
</gene>
<dbReference type="OrthoDB" id="9793490at2"/>
<evidence type="ECO:0000256" key="1">
    <source>
        <dbReference type="ARBA" id="ARBA00004651"/>
    </source>
</evidence>
<keyword evidence="5 8" id="KW-0812">Transmembrane</keyword>
<feature type="transmembrane region" description="Helical" evidence="8">
    <location>
        <begin position="149"/>
        <end position="174"/>
    </location>
</feature>
<comment type="caution">
    <text evidence="10">The sequence shown here is derived from an EMBL/GenBank/DDBJ whole genome shotgun (WGS) entry which is preliminary data.</text>
</comment>
<dbReference type="InterPro" id="IPR000515">
    <property type="entry name" value="MetI-like"/>
</dbReference>